<name>A0A317KZD2_9BACI</name>
<dbReference type="SUPFAM" id="SSF50447">
    <property type="entry name" value="Translation proteins"/>
    <property type="match status" value="1"/>
</dbReference>
<dbReference type="Pfam" id="PF05239">
    <property type="entry name" value="PRC"/>
    <property type="match status" value="1"/>
</dbReference>
<sequence length="174" mass="20117">MENNFLKVGKIVNTHGIKGEVKVVRITDFEQRFEPGSTLWIQPNEQGDLLKVVVDAHRTHKQFDLLHFEEMNNINDVEKYKGSLLVIKKDQLDDDLEENEFYYHEIINCMVFTMEKEPIGQVKEILSPGANDVWVVKSNKGKDILIPYIASVVKHVDIDKKEIIIEPMEGLIEL</sequence>
<evidence type="ECO:0000313" key="8">
    <source>
        <dbReference type="EMBL" id="PWU68891.1"/>
    </source>
</evidence>
<dbReference type="GO" id="GO:0042274">
    <property type="term" value="P:ribosomal small subunit biogenesis"/>
    <property type="evidence" value="ECO:0007669"/>
    <property type="project" value="UniProtKB-UniRule"/>
</dbReference>
<dbReference type="PANTHER" id="PTHR33692">
    <property type="entry name" value="RIBOSOME MATURATION FACTOR RIMM"/>
    <property type="match status" value="1"/>
</dbReference>
<dbReference type="GO" id="GO:0006364">
    <property type="term" value="P:rRNA processing"/>
    <property type="evidence" value="ECO:0007669"/>
    <property type="project" value="UniProtKB-UniRule"/>
</dbReference>
<dbReference type="Gene3D" id="2.40.30.60">
    <property type="entry name" value="RimM"/>
    <property type="match status" value="1"/>
</dbReference>
<dbReference type="RefSeq" id="WP_109984448.1">
    <property type="nucleotide sequence ID" value="NZ_QGTD01000008.1"/>
</dbReference>
<evidence type="ECO:0000313" key="9">
    <source>
        <dbReference type="Proteomes" id="UP000245624"/>
    </source>
</evidence>
<dbReference type="GO" id="GO:0005737">
    <property type="term" value="C:cytoplasm"/>
    <property type="evidence" value="ECO:0007669"/>
    <property type="project" value="UniProtKB-SubCell"/>
</dbReference>
<dbReference type="OrthoDB" id="9810331at2"/>
<evidence type="ECO:0000256" key="3">
    <source>
        <dbReference type="ARBA" id="ARBA00022552"/>
    </source>
</evidence>
<dbReference type="SUPFAM" id="SSF50346">
    <property type="entry name" value="PRC-barrel domain"/>
    <property type="match status" value="1"/>
</dbReference>
<dbReference type="EMBL" id="QGTD01000008">
    <property type="protein sequence ID" value="PWU68891.1"/>
    <property type="molecule type" value="Genomic_DNA"/>
</dbReference>
<evidence type="ECO:0000256" key="5">
    <source>
        <dbReference type="HAMAP-Rule" id="MF_00014"/>
    </source>
</evidence>
<proteinExistence type="inferred from homology"/>
<dbReference type="InterPro" id="IPR002676">
    <property type="entry name" value="RimM_N"/>
</dbReference>
<evidence type="ECO:0000259" key="6">
    <source>
        <dbReference type="Pfam" id="PF01782"/>
    </source>
</evidence>
<comment type="subcellular location">
    <subcellularLocation>
        <location evidence="5">Cytoplasm</location>
    </subcellularLocation>
</comment>
<evidence type="ECO:0000259" key="7">
    <source>
        <dbReference type="Pfam" id="PF05239"/>
    </source>
</evidence>
<dbReference type="PANTHER" id="PTHR33692:SF1">
    <property type="entry name" value="RIBOSOME MATURATION FACTOR RIMM"/>
    <property type="match status" value="1"/>
</dbReference>
<keyword evidence="2 5" id="KW-0690">Ribosome biogenesis</keyword>
<protein>
    <recommendedName>
        <fullName evidence="5">Ribosome maturation factor RimM</fullName>
    </recommendedName>
</protein>
<dbReference type="GO" id="GO:0043022">
    <property type="term" value="F:ribosome binding"/>
    <property type="evidence" value="ECO:0007669"/>
    <property type="project" value="InterPro"/>
</dbReference>
<feature type="domain" description="RimM N-terminal" evidence="6">
    <location>
        <begin position="8"/>
        <end position="91"/>
    </location>
</feature>
<keyword evidence="1 5" id="KW-0963">Cytoplasm</keyword>
<gene>
    <name evidence="5" type="primary">rimM</name>
    <name evidence="8" type="ORF">DLJ74_10785</name>
</gene>
<comment type="function">
    <text evidence="5">An accessory protein needed during the final step in the assembly of 30S ribosomal subunit, possibly for assembly of the head region. Essential for efficient processing of 16S rRNA. May be needed both before and after RbfA during the maturation of 16S rRNA. It has affinity for free ribosomal 30S subunits but not for 70S ribosomes.</text>
</comment>
<dbReference type="InterPro" id="IPR011961">
    <property type="entry name" value="RimM"/>
</dbReference>
<comment type="caution">
    <text evidence="8">The sequence shown here is derived from an EMBL/GenBank/DDBJ whole genome shotgun (WGS) entry which is preliminary data.</text>
</comment>
<dbReference type="InterPro" id="IPR011033">
    <property type="entry name" value="PRC_barrel-like_sf"/>
</dbReference>
<dbReference type="Proteomes" id="UP000245624">
    <property type="component" value="Unassembled WGS sequence"/>
</dbReference>
<dbReference type="InterPro" id="IPR009000">
    <property type="entry name" value="Transl_B-barrel_sf"/>
</dbReference>
<accession>A0A317KZD2</accession>
<evidence type="ECO:0000256" key="4">
    <source>
        <dbReference type="ARBA" id="ARBA00023186"/>
    </source>
</evidence>
<reference evidence="8 9" key="1">
    <citation type="submission" date="2018-05" db="EMBL/GenBank/DDBJ databases">
        <title>Genomic analysis of Gracilibacillus dipsosauri DD1 reveals novel features of a salt-tolerant amylase.</title>
        <authorList>
            <person name="Deutch C.E."/>
            <person name="Yang S."/>
        </authorList>
    </citation>
    <scope>NUCLEOTIDE SEQUENCE [LARGE SCALE GENOMIC DNA]</scope>
    <source>
        <strain evidence="8 9">DD1</strain>
    </source>
</reference>
<dbReference type="Pfam" id="PF01782">
    <property type="entry name" value="RimM"/>
    <property type="match status" value="1"/>
</dbReference>
<dbReference type="HAMAP" id="MF_00014">
    <property type="entry name" value="Ribosome_mat_RimM"/>
    <property type="match status" value="1"/>
</dbReference>
<dbReference type="InterPro" id="IPR036976">
    <property type="entry name" value="RimM_N_sf"/>
</dbReference>
<keyword evidence="9" id="KW-1185">Reference proteome</keyword>
<dbReference type="InterPro" id="IPR027275">
    <property type="entry name" value="PRC-brl_dom"/>
</dbReference>
<keyword evidence="3 5" id="KW-0698">rRNA processing</keyword>
<dbReference type="AlphaFoldDB" id="A0A317KZD2"/>
<organism evidence="8 9">
    <name type="scientific">Gracilibacillus dipsosauri</name>
    <dbReference type="NCBI Taxonomy" id="178340"/>
    <lineage>
        <taxon>Bacteria</taxon>
        <taxon>Bacillati</taxon>
        <taxon>Bacillota</taxon>
        <taxon>Bacilli</taxon>
        <taxon>Bacillales</taxon>
        <taxon>Bacillaceae</taxon>
        <taxon>Gracilibacillus</taxon>
    </lineage>
</organism>
<comment type="subunit">
    <text evidence="5">Binds ribosomal protein uS19.</text>
</comment>
<dbReference type="Gene3D" id="2.30.30.240">
    <property type="entry name" value="PRC-barrel domain"/>
    <property type="match status" value="1"/>
</dbReference>
<dbReference type="NCBIfam" id="TIGR02273">
    <property type="entry name" value="16S_RimM"/>
    <property type="match status" value="1"/>
</dbReference>
<comment type="domain">
    <text evidence="5">The PRC barrel domain binds ribosomal protein uS19.</text>
</comment>
<comment type="similarity">
    <text evidence="5">Belongs to the RimM family.</text>
</comment>
<evidence type="ECO:0000256" key="1">
    <source>
        <dbReference type="ARBA" id="ARBA00022490"/>
    </source>
</evidence>
<feature type="domain" description="PRC-barrel" evidence="7">
    <location>
        <begin position="98"/>
        <end position="171"/>
    </location>
</feature>
<keyword evidence="4 5" id="KW-0143">Chaperone</keyword>
<evidence type="ECO:0000256" key="2">
    <source>
        <dbReference type="ARBA" id="ARBA00022517"/>
    </source>
</evidence>
<dbReference type="GO" id="GO:0005840">
    <property type="term" value="C:ribosome"/>
    <property type="evidence" value="ECO:0007669"/>
    <property type="project" value="InterPro"/>
</dbReference>